<feature type="active site" description="Proton acceptor" evidence="1">
    <location>
        <position position="181"/>
    </location>
</feature>
<dbReference type="Pfam" id="PF01041">
    <property type="entry name" value="DegT_DnrJ_EryC1"/>
    <property type="match status" value="1"/>
</dbReference>
<dbReference type="GO" id="GO:0030170">
    <property type="term" value="F:pyridoxal phosphate binding"/>
    <property type="evidence" value="ECO:0007669"/>
    <property type="project" value="TreeGrafter"/>
</dbReference>
<comment type="similarity">
    <text evidence="3">Belongs to the DegT/DnrJ/EryC1 family.</text>
</comment>
<feature type="modified residue" description="N6-(pyridoxal phosphate)lysine" evidence="2">
    <location>
        <position position="181"/>
    </location>
</feature>
<dbReference type="PANTHER" id="PTHR30244">
    <property type="entry name" value="TRANSAMINASE"/>
    <property type="match status" value="1"/>
</dbReference>
<dbReference type="Proteomes" id="UP000229385">
    <property type="component" value="Unassembled WGS sequence"/>
</dbReference>
<dbReference type="GO" id="GO:0000271">
    <property type="term" value="P:polysaccharide biosynthetic process"/>
    <property type="evidence" value="ECO:0007669"/>
    <property type="project" value="TreeGrafter"/>
</dbReference>
<evidence type="ECO:0000313" key="5">
    <source>
        <dbReference type="Proteomes" id="UP000229385"/>
    </source>
</evidence>
<dbReference type="Gene3D" id="3.40.640.10">
    <property type="entry name" value="Type I PLP-dependent aspartate aminotransferase-like (Major domain)"/>
    <property type="match status" value="1"/>
</dbReference>
<keyword evidence="2 3" id="KW-0663">Pyridoxal phosphate</keyword>
<dbReference type="EMBL" id="PFWU01000044">
    <property type="protein sequence ID" value="PJA45303.1"/>
    <property type="molecule type" value="Genomic_DNA"/>
</dbReference>
<comment type="caution">
    <text evidence="4">The sequence shown here is derived from an EMBL/GenBank/DDBJ whole genome shotgun (WGS) entry which is preliminary data.</text>
</comment>
<dbReference type="SUPFAM" id="SSF53383">
    <property type="entry name" value="PLP-dependent transferases"/>
    <property type="match status" value="1"/>
</dbReference>
<sequence length="368" mass="41213">MKYPIAKPHILESDVQAVADTVRSGILSIGPKTTAFESQFKETLGVNFASAVSSGTAGLHVLLRAAGVEAGDEVITTPFSFIASANAIEYMNATPVFVDVDTHTYNINPDLIEAAITPKTTAILVVHIFGQCADMTRIMAIAKKHNLRVIEDACESILATHNGQFAGTFGDGGVFAFYPNKQMTTGEGGMIITNNETIYNLCDSYKNQGRDNQNMQWLDHKYLGYNYRMSEMQAALGVEQFKRIDFLLKEKKKIADAYTKRFSENARITPPFIAPENKESWFVYTIRVGSKEARDALMKYLEQDGISTKIYLPSIHLFEYYRDTYGYKPDDFPVSEHISDTILALPFYIGLTEKDIDYISKRVLTYLS</sequence>
<evidence type="ECO:0000256" key="1">
    <source>
        <dbReference type="PIRSR" id="PIRSR000390-1"/>
    </source>
</evidence>
<name>A0A2M7XBS7_9BACT</name>
<evidence type="ECO:0000256" key="3">
    <source>
        <dbReference type="RuleBase" id="RU004508"/>
    </source>
</evidence>
<protein>
    <submittedName>
        <fullName evidence="4">Polysaccharide biosynthesis protein</fullName>
    </submittedName>
</protein>
<dbReference type="InterPro" id="IPR000653">
    <property type="entry name" value="DegT/StrS_aminotransferase"/>
</dbReference>
<dbReference type="Gene3D" id="3.90.1150.10">
    <property type="entry name" value="Aspartate Aminotransferase, domain 1"/>
    <property type="match status" value="1"/>
</dbReference>
<dbReference type="InterPro" id="IPR015421">
    <property type="entry name" value="PyrdxlP-dep_Trfase_major"/>
</dbReference>
<dbReference type="AlphaFoldDB" id="A0A2M7XBS7"/>
<reference evidence="5" key="1">
    <citation type="submission" date="2017-09" db="EMBL/GenBank/DDBJ databases">
        <title>Depth-based differentiation of microbial function through sediment-hosted aquifers and enrichment of novel symbionts in the deep terrestrial subsurface.</title>
        <authorList>
            <person name="Probst A.J."/>
            <person name="Ladd B."/>
            <person name="Jarett J.K."/>
            <person name="Geller-Mcgrath D.E."/>
            <person name="Sieber C.M.K."/>
            <person name="Emerson J.B."/>
            <person name="Anantharaman K."/>
            <person name="Thomas B.C."/>
            <person name="Malmstrom R."/>
            <person name="Stieglmeier M."/>
            <person name="Klingl A."/>
            <person name="Woyke T."/>
            <person name="Ryan C.M."/>
            <person name="Banfield J.F."/>
        </authorList>
    </citation>
    <scope>NUCLEOTIDE SEQUENCE [LARGE SCALE GENOMIC DNA]</scope>
</reference>
<proteinExistence type="inferred from homology"/>
<dbReference type="GO" id="GO:0008483">
    <property type="term" value="F:transaminase activity"/>
    <property type="evidence" value="ECO:0007669"/>
    <property type="project" value="TreeGrafter"/>
</dbReference>
<dbReference type="PANTHER" id="PTHR30244:SF39">
    <property type="entry name" value="BLR3650 PROTEIN"/>
    <property type="match status" value="1"/>
</dbReference>
<accession>A0A2M7XBS7</accession>
<dbReference type="InterPro" id="IPR015422">
    <property type="entry name" value="PyrdxlP-dep_Trfase_small"/>
</dbReference>
<dbReference type="InterPro" id="IPR015424">
    <property type="entry name" value="PyrdxlP-dep_Trfase"/>
</dbReference>
<dbReference type="CDD" id="cd00616">
    <property type="entry name" value="AHBA_syn"/>
    <property type="match status" value="1"/>
</dbReference>
<evidence type="ECO:0000256" key="2">
    <source>
        <dbReference type="PIRSR" id="PIRSR000390-2"/>
    </source>
</evidence>
<organism evidence="4 5">
    <name type="scientific">Candidatus Uhrbacteria bacterium CG_4_9_14_3_um_filter_50_9</name>
    <dbReference type="NCBI Taxonomy" id="1975035"/>
    <lineage>
        <taxon>Bacteria</taxon>
        <taxon>Candidatus Uhriibacteriota</taxon>
    </lineage>
</organism>
<gene>
    <name evidence="4" type="ORF">CO174_03920</name>
</gene>
<dbReference type="PIRSF" id="PIRSF000390">
    <property type="entry name" value="PLP_StrS"/>
    <property type="match status" value="1"/>
</dbReference>
<evidence type="ECO:0000313" key="4">
    <source>
        <dbReference type="EMBL" id="PJA45303.1"/>
    </source>
</evidence>